<sequence length="32" mass="3791">MQIRFSKQNFLGACKTYYCCIELIDEELCLSK</sequence>
<proteinExistence type="predicted"/>
<name>A0A0A9HGI0_ARUDO</name>
<evidence type="ECO:0000313" key="1">
    <source>
        <dbReference type="EMBL" id="JAE32003.1"/>
    </source>
</evidence>
<dbReference type="AlphaFoldDB" id="A0A0A9HGI0"/>
<protein>
    <submittedName>
        <fullName evidence="1">Uncharacterized protein</fullName>
    </submittedName>
</protein>
<organism evidence="1">
    <name type="scientific">Arundo donax</name>
    <name type="common">Giant reed</name>
    <name type="synonym">Donax arundinaceus</name>
    <dbReference type="NCBI Taxonomy" id="35708"/>
    <lineage>
        <taxon>Eukaryota</taxon>
        <taxon>Viridiplantae</taxon>
        <taxon>Streptophyta</taxon>
        <taxon>Embryophyta</taxon>
        <taxon>Tracheophyta</taxon>
        <taxon>Spermatophyta</taxon>
        <taxon>Magnoliopsida</taxon>
        <taxon>Liliopsida</taxon>
        <taxon>Poales</taxon>
        <taxon>Poaceae</taxon>
        <taxon>PACMAD clade</taxon>
        <taxon>Arundinoideae</taxon>
        <taxon>Arundineae</taxon>
        <taxon>Arundo</taxon>
    </lineage>
</organism>
<reference evidence="1" key="2">
    <citation type="journal article" date="2015" name="Data Brief">
        <title>Shoot transcriptome of the giant reed, Arundo donax.</title>
        <authorList>
            <person name="Barrero R.A."/>
            <person name="Guerrero F.D."/>
            <person name="Moolhuijzen P."/>
            <person name="Goolsby J.A."/>
            <person name="Tidwell J."/>
            <person name="Bellgard S.E."/>
            <person name="Bellgard M.I."/>
        </authorList>
    </citation>
    <scope>NUCLEOTIDE SEQUENCE</scope>
    <source>
        <tissue evidence="1">Shoot tissue taken approximately 20 cm above the soil surface</tissue>
    </source>
</reference>
<dbReference type="EMBL" id="GBRH01165893">
    <property type="protein sequence ID" value="JAE32003.1"/>
    <property type="molecule type" value="Transcribed_RNA"/>
</dbReference>
<accession>A0A0A9HGI0</accession>
<reference evidence="1" key="1">
    <citation type="submission" date="2014-09" db="EMBL/GenBank/DDBJ databases">
        <authorList>
            <person name="Magalhaes I.L.F."/>
            <person name="Oliveira U."/>
            <person name="Santos F.R."/>
            <person name="Vidigal T.H.D.A."/>
            <person name="Brescovit A.D."/>
            <person name="Santos A.J."/>
        </authorList>
    </citation>
    <scope>NUCLEOTIDE SEQUENCE</scope>
    <source>
        <tissue evidence="1">Shoot tissue taken approximately 20 cm above the soil surface</tissue>
    </source>
</reference>